<keyword evidence="1" id="KW-0472">Membrane</keyword>
<organism evidence="2">
    <name type="scientific">marine sediment metagenome</name>
    <dbReference type="NCBI Taxonomy" id="412755"/>
    <lineage>
        <taxon>unclassified sequences</taxon>
        <taxon>metagenomes</taxon>
        <taxon>ecological metagenomes</taxon>
    </lineage>
</organism>
<dbReference type="PANTHER" id="PTHR46375">
    <property type="entry name" value="KELCH REPEAT AND BTB DOMAIN-CONTAINING PROTEIN 13-RELATED"/>
    <property type="match status" value="1"/>
</dbReference>
<protein>
    <recommendedName>
        <fullName evidence="3">Kelch repeat-containing protein</fullName>
    </recommendedName>
</protein>
<evidence type="ECO:0000256" key="1">
    <source>
        <dbReference type="SAM" id="Phobius"/>
    </source>
</evidence>
<dbReference type="InterPro" id="IPR006652">
    <property type="entry name" value="Kelch_1"/>
</dbReference>
<keyword evidence="1" id="KW-0812">Transmembrane</keyword>
<dbReference type="InterPro" id="IPR015915">
    <property type="entry name" value="Kelch-typ_b-propeller"/>
</dbReference>
<sequence length="118" mass="13022">MARIIRITFVSIRILIVLGTAVFFIWIFPPPTICPPSETPLEIGSWSEVQQLPTARSELAAAALNGRIYVAGGLRTTGATDTFQVYNVARDTWQEAADLPRRLHHMGLTAIGSRLFLT</sequence>
<accession>X0Y4M4</accession>
<comment type="caution">
    <text evidence="2">The sequence shown here is derived from an EMBL/GenBank/DDBJ whole genome shotgun (WGS) entry which is preliminary data.</text>
</comment>
<proteinExistence type="predicted"/>
<gene>
    <name evidence="2" type="ORF">S01H1_75633</name>
</gene>
<name>X0Y4M4_9ZZZZ</name>
<dbReference type="EMBL" id="BARS01050696">
    <property type="protein sequence ID" value="GAG50710.1"/>
    <property type="molecule type" value="Genomic_DNA"/>
</dbReference>
<dbReference type="SUPFAM" id="SSF117281">
    <property type="entry name" value="Kelch motif"/>
    <property type="match status" value="1"/>
</dbReference>
<feature type="transmembrane region" description="Helical" evidence="1">
    <location>
        <begin position="7"/>
        <end position="28"/>
    </location>
</feature>
<feature type="non-terminal residue" evidence="2">
    <location>
        <position position="118"/>
    </location>
</feature>
<dbReference type="Pfam" id="PF01344">
    <property type="entry name" value="Kelch_1"/>
    <property type="match status" value="1"/>
</dbReference>
<dbReference type="Gene3D" id="2.120.10.80">
    <property type="entry name" value="Kelch-type beta propeller"/>
    <property type="match status" value="1"/>
</dbReference>
<dbReference type="PANTHER" id="PTHR46375:SF3">
    <property type="entry name" value="KELCH REPEAT AND BTB DOMAIN-CONTAINING PROTEIN 13"/>
    <property type="match status" value="1"/>
</dbReference>
<reference evidence="2" key="1">
    <citation type="journal article" date="2014" name="Front. Microbiol.">
        <title>High frequency of phylogenetically diverse reductive dehalogenase-homologous genes in deep subseafloor sedimentary metagenomes.</title>
        <authorList>
            <person name="Kawai M."/>
            <person name="Futagami T."/>
            <person name="Toyoda A."/>
            <person name="Takaki Y."/>
            <person name="Nishi S."/>
            <person name="Hori S."/>
            <person name="Arai W."/>
            <person name="Tsubouchi T."/>
            <person name="Morono Y."/>
            <person name="Uchiyama I."/>
            <person name="Ito T."/>
            <person name="Fujiyama A."/>
            <person name="Inagaki F."/>
            <person name="Takami H."/>
        </authorList>
    </citation>
    <scope>NUCLEOTIDE SEQUENCE</scope>
    <source>
        <strain evidence="2">Expedition CK06-06</strain>
    </source>
</reference>
<dbReference type="InterPro" id="IPR052392">
    <property type="entry name" value="Kelch-BTB_domain-containing"/>
</dbReference>
<dbReference type="AlphaFoldDB" id="X0Y4M4"/>
<keyword evidence="1" id="KW-1133">Transmembrane helix</keyword>
<dbReference type="SMART" id="SM00612">
    <property type="entry name" value="Kelch"/>
    <property type="match status" value="1"/>
</dbReference>
<evidence type="ECO:0008006" key="3">
    <source>
        <dbReference type="Google" id="ProtNLM"/>
    </source>
</evidence>
<evidence type="ECO:0000313" key="2">
    <source>
        <dbReference type="EMBL" id="GAG50710.1"/>
    </source>
</evidence>